<organism evidence="2 3">
    <name type="scientific">Ceratopteris richardii</name>
    <name type="common">Triangle waterfern</name>
    <dbReference type="NCBI Taxonomy" id="49495"/>
    <lineage>
        <taxon>Eukaryota</taxon>
        <taxon>Viridiplantae</taxon>
        <taxon>Streptophyta</taxon>
        <taxon>Embryophyta</taxon>
        <taxon>Tracheophyta</taxon>
        <taxon>Polypodiopsida</taxon>
        <taxon>Polypodiidae</taxon>
        <taxon>Polypodiales</taxon>
        <taxon>Pteridineae</taxon>
        <taxon>Pteridaceae</taxon>
        <taxon>Parkerioideae</taxon>
        <taxon>Ceratopteris</taxon>
    </lineage>
</organism>
<feature type="region of interest" description="Disordered" evidence="1">
    <location>
        <begin position="341"/>
        <end position="365"/>
    </location>
</feature>
<feature type="region of interest" description="Disordered" evidence="1">
    <location>
        <begin position="142"/>
        <end position="164"/>
    </location>
</feature>
<dbReference type="AlphaFoldDB" id="A0A8T2TA42"/>
<keyword evidence="3" id="KW-1185">Reference proteome</keyword>
<evidence type="ECO:0000313" key="2">
    <source>
        <dbReference type="EMBL" id="KAH7415701.1"/>
    </source>
</evidence>
<accession>A0A8T2TA42</accession>
<feature type="region of interest" description="Disordered" evidence="1">
    <location>
        <begin position="461"/>
        <end position="527"/>
    </location>
</feature>
<evidence type="ECO:0000256" key="1">
    <source>
        <dbReference type="SAM" id="MobiDB-lite"/>
    </source>
</evidence>
<dbReference type="Proteomes" id="UP000825935">
    <property type="component" value="Chromosome 14"/>
</dbReference>
<feature type="compositionally biased region" description="Low complexity" evidence="1">
    <location>
        <begin position="476"/>
        <end position="491"/>
    </location>
</feature>
<feature type="compositionally biased region" description="Low complexity" evidence="1">
    <location>
        <begin position="517"/>
        <end position="527"/>
    </location>
</feature>
<comment type="caution">
    <text evidence="2">The sequence shown here is derived from an EMBL/GenBank/DDBJ whole genome shotgun (WGS) entry which is preliminary data.</text>
</comment>
<reference evidence="2" key="1">
    <citation type="submission" date="2021-08" db="EMBL/GenBank/DDBJ databases">
        <title>WGS assembly of Ceratopteris richardii.</title>
        <authorList>
            <person name="Marchant D.B."/>
            <person name="Chen G."/>
            <person name="Jenkins J."/>
            <person name="Shu S."/>
            <person name="Leebens-Mack J."/>
            <person name="Grimwood J."/>
            <person name="Schmutz J."/>
            <person name="Soltis P."/>
            <person name="Soltis D."/>
            <person name="Chen Z.-H."/>
        </authorList>
    </citation>
    <scope>NUCLEOTIDE SEQUENCE</scope>
    <source>
        <strain evidence="2">Whitten #5841</strain>
        <tissue evidence="2">Leaf</tissue>
    </source>
</reference>
<proteinExistence type="predicted"/>
<feature type="compositionally biased region" description="Polar residues" evidence="1">
    <location>
        <begin position="347"/>
        <end position="365"/>
    </location>
</feature>
<dbReference type="EMBL" id="CM035419">
    <property type="protein sequence ID" value="KAH7415701.1"/>
    <property type="molecule type" value="Genomic_DNA"/>
</dbReference>
<name>A0A8T2TA42_CERRI</name>
<feature type="region of interest" description="Disordered" evidence="1">
    <location>
        <begin position="375"/>
        <end position="394"/>
    </location>
</feature>
<gene>
    <name evidence="2" type="ORF">KP509_14G057300</name>
</gene>
<feature type="compositionally biased region" description="Polar residues" evidence="1">
    <location>
        <begin position="375"/>
        <end position="387"/>
    </location>
</feature>
<feature type="compositionally biased region" description="Polar residues" evidence="1">
    <location>
        <begin position="142"/>
        <end position="151"/>
    </location>
</feature>
<evidence type="ECO:0000313" key="3">
    <source>
        <dbReference type="Proteomes" id="UP000825935"/>
    </source>
</evidence>
<protein>
    <submittedName>
        <fullName evidence="2">Uncharacterized protein</fullName>
    </submittedName>
</protein>
<sequence>MSRPFPHRARCRHRAPVVVHRPITRSLTLATRTQPHSVIPDHLRQLRVAQLALYRNSRVYHGTGGLYDSLDVVRRGQPIDSDDLQLGTTLTHHKCPSNRARKNADLRVTAVRTAKSSSNAPDVLRALLTQDMHTAYVQNKGQTLSRQAQEEPSSDQDKKTQPVSNCEMQLREQQSKAFTKLVPASGSAPSDRTFTSEKAAHNCAQDFQQSLHSTPLLHLHGDEYMQSRTTLDFKSTACSESVAINSLKRRHTDLNQCMEQASKVIKTALDGGQSEVRGVTHEILPSCPHQIKSQSLHPICPGPIQSQKDLTGMQPSKLQHQSMQVQHVPYVLLSTGTVKHGDRHSNIENGLKNSTPPYSSERPQVSHSASSLISMPSLNKSMPTYSPKTKVKQGLPWDEKHEEVPYDQTFYSQSSSPIASFIPGIGPSRLQALVSDNHILENNFLQQPQTFQDDKIVAESVSTSGDGHQSLPIGHSVRSMPSSSRSLPPSLKATSLPMHTGNGGLNKQTKFPHDLPSQDISSPSSESALTPKLAFDYTVPGLRYIHP</sequence>